<evidence type="ECO:0000256" key="1">
    <source>
        <dbReference type="SAM" id="MobiDB-lite"/>
    </source>
</evidence>
<accession>A0ABD3PMS3</accession>
<evidence type="ECO:0000313" key="4">
    <source>
        <dbReference type="Proteomes" id="UP001516023"/>
    </source>
</evidence>
<sequence>MLFFLSILLLGKDVLGLEQPKSHIRKNFRGLGSEVKTIHGRKAVENKEYTSDEDFDLGTSVNVNHDLPNQLQLDSKATPFNFIWIPISNLGLVVKVDTNTGSILGTYRTSPESHGWGDPSRTTVDSDGSVWVANRNNIYEGQGSIVHIGLLENNQCEDRDGIPGIHTSSSDIPLDWTDATGSRGIDTAQDECIVHYTKVRSLGTRHLSVDANNDVWVSGLENRVWDLVKGGRYDTALSGTILRSEGGWPSYGGYGGLMDSKGIIWSSRNLLRWDPGTTPGTLLSTYSHDSYGLCIDSMGNVWNTALDGNEIRKFNPDGNLIGTYQHGYYYAQGCVVDKNDDVWVAHSLMGNSVGHLKNDGTWIATIPVDSGPTGVAVDGNGKIWASNINSGTLSRINPDTDTVDMTVVLPPGSQPYNYGDMTGSTLISPPDTGSWNTKYTGVWKRLEWASDEPSDSSLVVQARDSATGEWVVAGNGVDLPLNSTKDYLEVQVLFNRASTGESPILFDLRITSNSPPNCEHATADPDIILASKKEMVPIAISDVTDPDGDVLRIEIMSIFQDEQRNCVESKSGKSTTKSSKSQTCTLQPDGAGIGNSTAAVRADRLDSKQGGNGRVYHISFVAEDENGGSCNGTVRVCVPLDKDEECVDDGPLFDSTRNIFV</sequence>
<dbReference type="AlphaFoldDB" id="A0ABD3PMS3"/>
<proteinExistence type="predicted"/>
<dbReference type="Proteomes" id="UP001516023">
    <property type="component" value="Unassembled WGS sequence"/>
</dbReference>
<keyword evidence="2" id="KW-0732">Signal</keyword>
<evidence type="ECO:0008006" key="5">
    <source>
        <dbReference type="Google" id="ProtNLM"/>
    </source>
</evidence>
<dbReference type="PANTHER" id="PTHR40274">
    <property type="entry name" value="VIRGINIAMYCIN B LYASE"/>
    <property type="match status" value="1"/>
</dbReference>
<organism evidence="3 4">
    <name type="scientific">Cyclotella cryptica</name>
    <dbReference type="NCBI Taxonomy" id="29204"/>
    <lineage>
        <taxon>Eukaryota</taxon>
        <taxon>Sar</taxon>
        <taxon>Stramenopiles</taxon>
        <taxon>Ochrophyta</taxon>
        <taxon>Bacillariophyta</taxon>
        <taxon>Coscinodiscophyceae</taxon>
        <taxon>Thalassiosirophycidae</taxon>
        <taxon>Stephanodiscales</taxon>
        <taxon>Stephanodiscaceae</taxon>
        <taxon>Cyclotella</taxon>
    </lineage>
</organism>
<name>A0ABD3PMS3_9STRA</name>
<feature type="chain" id="PRO_5044890617" description="SMP-30/Gluconolactonase/LRE-like region domain-containing protein" evidence="2">
    <location>
        <begin position="17"/>
        <end position="661"/>
    </location>
</feature>
<dbReference type="PANTHER" id="PTHR40274:SF3">
    <property type="entry name" value="VIRGINIAMYCIN B LYASE"/>
    <property type="match status" value="1"/>
</dbReference>
<protein>
    <recommendedName>
        <fullName evidence="5">SMP-30/Gluconolactonase/LRE-like region domain-containing protein</fullName>
    </recommendedName>
</protein>
<feature type="region of interest" description="Disordered" evidence="1">
    <location>
        <begin position="569"/>
        <end position="592"/>
    </location>
</feature>
<evidence type="ECO:0000256" key="2">
    <source>
        <dbReference type="SAM" id="SignalP"/>
    </source>
</evidence>
<dbReference type="EMBL" id="JABMIG020000143">
    <property type="protein sequence ID" value="KAL3789282.1"/>
    <property type="molecule type" value="Genomic_DNA"/>
</dbReference>
<gene>
    <name evidence="3" type="ORF">HJC23_000348</name>
</gene>
<feature type="compositionally biased region" description="Low complexity" evidence="1">
    <location>
        <begin position="572"/>
        <end position="585"/>
    </location>
</feature>
<dbReference type="SUPFAM" id="SSF63829">
    <property type="entry name" value="Calcium-dependent phosphotriesterase"/>
    <property type="match status" value="1"/>
</dbReference>
<dbReference type="InterPro" id="IPR015943">
    <property type="entry name" value="WD40/YVTN_repeat-like_dom_sf"/>
</dbReference>
<dbReference type="Gene3D" id="2.130.10.10">
    <property type="entry name" value="YVTN repeat-like/Quinoprotein amine dehydrogenase"/>
    <property type="match status" value="1"/>
</dbReference>
<evidence type="ECO:0000313" key="3">
    <source>
        <dbReference type="EMBL" id="KAL3789282.1"/>
    </source>
</evidence>
<reference evidence="3 4" key="1">
    <citation type="journal article" date="2020" name="G3 (Bethesda)">
        <title>Improved Reference Genome for Cyclotella cryptica CCMP332, a Model for Cell Wall Morphogenesis, Salinity Adaptation, and Lipid Production in Diatoms (Bacillariophyta).</title>
        <authorList>
            <person name="Roberts W.R."/>
            <person name="Downey K.M."/>
            <person name="Ruck E.C."/>
            <person name="Traller J.C."/>
            <person name="Alverson A.J."/>
        </authorList>
    </citation>
    <scope>NUCLEOTIDE SEQUENCE [LARGE SCALE GENOMIC DNA]</scope>
    <source>
        <strain evidence="3 4">CCMP332</strain>
    </source>
</reference>
<comment type="caution">
    <text evidence="3">The sequence shown here is derived from an EMBL/GenBank/DDBJ whole genome shotgun (WGS) entry which is preliminary data.</text>
</comment>
<feature type="signal peptide" evidence="2">
    <location>
        <begin position="1"/>
        <end position="16"/>
    </location>
</feature>
<keyword evidence="4" id="KW-1185">Reference proteome</keyword>
<dbReference type="InterPro" id="IPR051344">
    <property type="entry name" value="Vgb"/>
</dbReference>